<protein>
    <submittedName>
        <fullName evidence="2">Uncharacterized protein</fullName>
    </submittedName>
</protein>
<organism evidence="2 3">
    <name type="scientific">Moniliophthora roreri</name>
    <name type="common">Frosty pod rot fungus</name>
    <name type="synonym">Monilia roreri</name>
    <dbReference type="NCBI Taxonomy" id="221103"/>
    <lineage>
        <taxon>Eukaryota</taxon>
        <taxon>Fungi</taxon>
        <taxon>Dikarya</taxon>
        <taxon>Basidiomycota</taxon>
        <taxon>Agaricomycotina</taxon>
        <taxon>Agaricomycetes</taxon>
        <taxon>Agaricomycetidae</taxon>
        <taxon>Agaricales</taxon>
        <taxon>Marasmiineae</taxon>
        <taxon>Marasmiaceae</taxon>
        <taxon>Moniliophthora</taxon>
    </lineage>
</organism>
<dbReference type="EMBL" id="LATX01001922">
    <property type="protein sequence ID" value="KTB36132.1"/>
    <property type="molecule type" value="Genomic_DNA"/>
</dbReference>
<evidence type="ECO:0000313" key="2">
    <source>
        <dbReference type="EMBL" id="KTB36132.1"/>
    </source>
</evidence>
<feature type="region of interest" description="Disordered" evidence="1">
    <location>
        <begin position="1"/>
        <end position="51"/>
    </location>
</feature>
<dbReference type="Proteomes" id="UP000054988">
    <property type="component" value="Unassembled WGS sequence"/>
</dbReference>
<comment type="caution">
    <text evidence="2">The sequence shown here is derived from an EMBL/GenBank/DDBJ whole genome shotgun (WGS) entry which is preliminary data.</text>
</comment>
<feature type="compositionally biased region" description="Polar residues" evidence="1">
    <location>
        <begin position="34"/>
        <end position="51"/>
    </location>
</feature>
<proteinExistence type="predicted"/>
<name>A0A0W0FIQ2_MONRR</name>
<evidence type="ECO:0000256" key="1">
    <source>
        <dbReference type="SAM" id="MobiDB-lite"/>
    </source>
</evidence>
<accession>A0A0W0FIQ2</accession>
<gene>
    <name evidence="2" type="ORF">WG66_11293</name>
</gene>
<dbReference type="AlphaFoldDB" id="A0A0W0FIQ2"/>
<feature type="region of interest" description="Disordered" evidence="1">
    <location>
        <begin position="264"/>
        <end position="288"/>
    </location>
</feature>
<sequence length="315" mass="35627">MSSTTLIANRYPELRSGTRPSDNSRSHRLYTPREQPQLSETTSPKLQSSFPNTSTPTLFWLTTSIACAAVTITTPLTSPPGTCSPILHPPLTTLPDQTLTPDERVTRGVWERWTDNDWFALRDYRRHLEEHGGGAFKVVIPTHDRERYGGGVPDEGTRERVWRDAMRCIDEERRRLQMRTNDEEDVKEWYRENGYWYLASEEQQQPVEDDTGGDSSCEQLRLEHEIAFISPEPGGRSSPSLPRPVAPFYIPDLPLLLLIPEKKRAKEDDDSNQPTKKRKVAAKALTMSDSSLTGRRRLARIAALWNGGGGQGSGR</sequence>
<reference evidence="2 3" key="1">
    <citation type="submission" date="2015-12" db="EMBL/GenBank/DDBJ databases">
        <title>Draft genome sequence of Moniliophthora roreri, the causal agent of frosty pod rot of cacao.</title>
        <authorList>
            <person name="Aime M.C."/>
            <person name="Diaz-Valderrama J.R."/>
            <person name="Kijpornyongpan T."/>
            <person name="Phillips-Mora W."/>
        </authorList>
    </citation>
    <scope>NUCLEOTIDE SEQUENCE [LARGE SCALE GENOMIC DNA]</scope>
    <source>
        <strain evidence="2 3">MCA 2952</strain>
    </source>
</reference>
<evidence type="ECO:0000313" key="3">
    <source>
        <dbReference type="Proteomes" id="UP000054988"/>
    </source>
</evidence>